<sequence>MKGRPIDREREAARLLGVTRYVGPMCKRGHDGERYTSTGACCACLNDRRKGPAHETQIAR</sequence>
<keyword evidence="2" id="KW-1185">Reference proteome</keyword>
<dbReference type="Proteomes" id="UP001138540">
    <property type="component" value="Unassembled WGS sequence"/>
</dbReference>
<organism evidence="1 2">
    <name type="scientific">Sphingobium lignivorans</name>
    <dbReference type="NCBI Taxonomy" id="2735886"/>
    <lineage>
        <taxon>Bacteria</taxon>
        <taxon>Pseudomonadati</taxon>
        <taxon>Pseudomonadota</taxon>
        <taxon>Alphaproteobacteria</taxon>
        <taxon>Sphingomonadales</taxon>
        <taxon>Sphingomonadaceae</taxon>
        <taxon>Sphingobium</taxon>
    </lineage>
</organism>
<dbReference type="EMBL" id="JACHKA010000001">
    <property type="protein sequence ID" value="MBB5986000.1"/>
    <property type="molecule type" value="Genomic_DNA"/>
</dbReference>
<reference evidence="1 2" key="1">
    <citation type="submission" date="2020-08" db="EMBL/GenBank/DDBJ databases">
        <title>Exploring microbial biodiversity for novel pathways involved in the catabolism of aromatic compounds derived from lignin.</title>
        <authorList>
            <person name="Elkins J."/>
        </authorList>
    </citation>
    <scope>NUCLEOTIDE SEQUENCE [LARGE SCALE GENOMIC DNA]</scope>
    <source>
        <strain evidence="1 2">B1D3A</strain>
    </source>
</reference>
<name>A0ABR6NFE8_9SPHN</name>
<protein>
    <submittedName>
        <fullName evidence="1">Uncharacterized protein</fullName>
    </submittedName>
</protein>
<proteinExistence type="predicted"/>
<evidence type="ECO:0000313" key="1">
    <source>
        <dbReference type="EMBL" id="MBB5986000.1"/>
    </source>
</evidence>
<gene>
    <name evidence="1" type="ORF">HNP60_001974</name>
</gene>
<comment type="caution">
    <text evidence="1">The sequence shown here is derived from an EMBL/GenBank/DDBJ whole genome shotgun (WGS) entry which is preliminary data.</text>
</comment>
<evidence type="ECO:0000313" key="2">
    <source>
        <dbReference type="Proteomes" id="UP001138540"/>
    </source>
</evidence>
<accession>A0ABR6NFE8</accession>